<reference evidence="8" key="2">
    <citation type="submission" date="2020-09" db="EMBL/GenBank/DDBJ databases">
        <authorList>
            <person name="Sun Q."/>
            <person name="Zhou Y."/>
        </authorList>
    </citation>
    <scope>NUCLEOTIDE SEQUENCE</scope>
    <source>
        <strain evidence="8">CGMCC 4.7430</strain>
    </source>
</reference>
<comment type="subcellular location">
    <subcellularLocation>
        <location evidence="1">Cell membrane</location>
        <topology evidence="1">Multi-pass membrane protein</topology>
    </subcellularLocation>
</comment>
<feature type="transmembrane region" description="Helical" evidence="7">
    <location>
        <begin position="260"/>
        <end position="277"/>
    </location>
</feature>
<feature type="transmembrane region" description="Helical" evidence="7">
    <location>
        <begin position="234"/>
        <end position="254"/>
    </location>
</feature>
<keyword evidence="2" id="KW-1003">Cell membrane</keyword>
<feature type="region of interest" description="Disordered" evidence="6">
    <location>
        <begin position="296"/>
        <end position="369"/>
    </location>
</feature>
<comment type="caution">
    <text evidence="8">The sequence shown here is derived from an EMBL/GenBank/DDBJ whole genome shotgun (WGS) entry which is preliminary data.</text>
</comment>
<dbReference type="GO" id="GO:0005886">
    <property type="term" value="C:plasma membrane"/>
    <property type="evidence" value="ECO:0007669"/>
    <property type="project" value="UniProtKB-SubCell"/>
</dbReference>
<keyword evidence="5 7" id="KW-0472">Membrane</keyword>
<keyword evidence="3 7" id="KW-0812">Transmembrane</keyword>
<dbReference type="EMBL" id="BMNK01000024">
    <property type="protein sequence ID" value="GGP17374.1"/>
    <property type="molecule type" value="Genomic_DNA"/>
</dbReference>
<dbReference type="AlphaFoldDB" id="A0A918ADS8"/>
<organism evidence="8 9">
    <name type="scientific">Nonomuraea glycinis</name>
    <dbReference type="NCBI Taxonomy" id="2047744"/>
    <lineage>
        <taxon>Bacteria</taxon>
        <taxon>Bacillati</taxon>
        <taxon>Actinomycetota</taxon>
        <taxon>Actinomycetes</taxon>
        <taxon>Streptosporangiales</taxon>
        <taxon>Streptosporangiaceae</taxon>
        <taxon>Nonomuraea</taxon>
    </lineage>
</organism>
<evidence type="ECO:0000256" key="1">
    <source>
        <dbReference type="ARBA" id="ARBA00004651"/>
    </source>
</evidence>
<evidence type="ECO:0000256" key="7">
    <source>
        <dbReference type="SAM" id="Phobius"/>
    </source>
</evidence>
<feature type="transmembrane region" description="Helical" evidence="7">
    <location>
        <begin position="155"/>
        <end position="176"/>
    </location>
</feature>
<feature type="transmembrane region" description="Helical" evidence="7">
    <location>
        <begin position="109"/>
        <end position="134"/>
    </location>
</feature>
<evidence type="ECO:0000313" key="8">
    <source>
        <dbReference type="EMBL" id="GGP17374.1"/>
    </source>
</evidence>
<reference evidence="8" key="1">
    <citation type="journal article" date="2014" name="Int. J. Syst. Evol. Microbiol.">
        <title>Complete genome sequence of Corynebacterium casei LMG S-19264T (=DSM 44701T), isolated from a smear-ripened cheese.</title>
        <authorList>
            <consortium name="US DOE Joint Genome Institute (JGI-PGF)"/>
            <person name="Walter F."/>
            <person name="Albersmeier A."/>
            <person name="Kalinowski J."/>
            <person name="Ruckert C."/>
        </authorList>
    </citation>
    <scope>NUCLEOTIDE SEQUENCE</scope>
    <source>
        <strain evidence="8">CGMCC 4.7430</strain>
    </source>
</reference>
<feature type="compositionally biased region" description="Low complexity" evidence="6">
    <location>
        <begin position="343"/>
        <end position="360"/>
    </location>
</feature>
<dbReference type="RefSeq" id="WP_189144463.1">
    <property type="nucleotide sequence ID" value="NZ_BMNK01000024.1"/>
</dbReference>
<evidence type="ECO:0000256" key="2">
    <source>
        <dbReference type="ARBA" id="ARBA00022475"/>
    </source>
</evidence>
<keyword evidence="4 7" id="KW-1133">Transmembrane helix</keyword>
<evidence type="ECO:0000256" key="3">
    <source>
        <dbReference type="ARBA" id="ARBA00022692"/>
    </source>
</evidence>
<dbReference type="PANTHER" id="PTHR30213:SF1">
    <property type="entry name" value="INNER MEMBRANE PROTEIN YHJD"/>
    <property type="match status" value="1"/>
</dbReference>
<dbReference type="Pfam" id="PF03631">
    <property type="entry name" value="Virul_fac_BrkB"/>
    <property type="match status" value="1"/>
</dbReference>
<feature type="transmembrane region" description="Helical" evidence="7">
    <location>
        <begin position="47"/>
        <end position="75"/>
    </location>
</feature>
<name>A0A918ADS8_9ACTN</name>
<evidence type="ECO:0000313" key="9">
    <source>
        <dbReference type="Proteomes" id="UP000660745"/>
    </source>
</evidence>
<evidence type="ECO:0000256" key="4">
    <source>
        <dbReference type="ARBA" id="ARBA00022989"/>
    </source>
</evidence>
<evidence type="ECO:0000256" key="6">
    <source>
        <dbReference type="SAM" id="MobiDB-lite"/>
    </source>
</evidence>
<gene>
    <name evidence="8" type="ORF">GCM10012278_85130</name>
</gene>
<dbReference type="PANTHER" id="PTHR30213">
    <property type="entry name" value="INNER MEMBRANE PROTEIN YHJD"/>
    <property type="match status" value="1"/>
</dbReference>
<feature type="transmembrane region" description="Helical" evidence="7">
    <location>
        <begin position="196"/>
        <end position="222"/>
    </location>
</feature>
<protein>
    <submittedName>
        <fullName evidence="8">Ribonuclease</fullName>
    </submittedName>
</protein>
<keyword evidence="9" id="KW-1185">Reference proteome</keyword>
<accession>A0A918ADS8</accession>
<dbReference type="Proteomes" id="UP000660745">
    <property type="component" value="Unassembled WGS sequence"/>
</dbReference>
<dbReference type="InterPro" id="IPR017039">
    <property type="entry name" value="Virul_fac_BrkB"/>
</dbReference>
<sequence>MASLTQRIDAAKSRGRRLMEHWRVRRPFFDHLLRTVQRYQGQSGDRLAGAVTYFAFLSFFPLLALAFALLGYLLVFDESVEQALREAIREQFPGVADQLDLSSIENAKATAGIIGLLGLLYAGLGAVDALRGALREISMTTAPPLNFFVGKLRDLVSLLMLGVTLIVSVLVGGLATQATRNVALFLFGDSSPVVTAVTWLVGVLGSVGADWVLFVILLGWVARPTQPFRLIARGALLGAVGFGALKQVASLLLAQTLSNPVYGAFAVIVGLLIWINISARLVLYVAAWTATAGLPPPPAPSPVPSSTVGASPDAGQDTSQKVGRDASQKAAERAPRPAPPSAPQQAPEQPQQASEQPQEAVRPTKASQA</sequence>
<evidence type="ECO:0000256" key="5">
    <source>
        <dbReference type="ARBA" id="ARBA00023136"/>
    </source>
</evidence>
<proteinExistence type="predicted"/>
<feature type="compositionally biased region" description="Basic and acidic residues" evidence="6">
    <location>
        <begin position="322"/>
        <end position="335"/>
    </location>
</feature>